<gene>
    <name evidence="1" type="ORF">RUM44_011771</name>
</gene>
<protein>
    <submittedName>
        <fullName evidence="1">Uncharacterized protein</fullName>
    </submittedName>
</protein>
<evidence type="ECO:0000313" key="2">
    <source>
        <dbReference type="Proteomes" id="UP001359485"/>
    </source>
</evidence>
<organism evidence="1 2">
    <name type="scientific">Polyplax serrata</name>
    <name type="common">Common mouse louse</name>
    <dbReference type="NCBI Taxonomy" id="468196"/>
    <lineage>
        <taxon>Eukaryota</taxon>
        <taxon>Metazoa</taxon>
        <taxon>Ecdysozoa</taxon>
        <taxon>Arthropoda</taxon>
        <taxon>Hexapoda</taxon>
        <taxon>Insecta</taxon>
        <taxon>Pterygota</taxon>
        <taxon>Neoptera</taxon>
        <taxon>Paraneoptera</taxon>
        <taxon>Psocodea</taxon>
        <taxon>Troctomorpha</taxon>
        <taxon>Phthiraptera</taxon>
        <taxon>Anoplura</taxon>
        <taxon>Polyplacidae</taxon>
        <taxon>Polyplax</taxon>
    </lineage>
</organism>
<dbReference type="EMBL" id="JAWJWF010000046">
    <property type="protein sequence ID" value="KAK6624907.1"/>
    <property type="molecule type" value="Genomic_DNA"/>
</dbReference>
<reference evidence="1 2" key="1">
    <citation type="submission" date="2023-09" db="EMBL/GenBank/DDBJ databases">
        <title>Genomes of two closely related lineages of the louse Polyplax serrata with different host specificities.</title>
        <authorList>
            <person name="Martinu J."/>
            <person name="Tarabai H."/>
            <person name="Stefka J."/>
            <person name="Hypsa V."/>
        </authorList>
    </citation>
    <scope>NUCLEOTIDE SEQUENCE [LARGE SCALE GENOMIC DNA]</scope>
    <source>
        <strain evidence="1">98ZLc_SE</strain>
    </source>
</reference>
<keyword evidence="2" id="KW-1185">Reference proteome</keyword>
<evidence type="ECO:0000313" key="1">
    <source>
        <dbReference type="EMBL" id="KAK6624907.1"/>
    </source>
</evidence>
<sequence length="72" mass="8523">MKQRRLVHSITIVPKVSRRLELNKAIRSIHYDKQPSASLNQVHFFIVVENNFLCSQHKIQIMQKMELHTIAE</sequence>
<dbReference type="Proteomes" id="UP001359485">
    <property type="component" value="Unassembled WGS sequence"/>
</dbReference>
<accession>A0ABR1AR08</accession>
<comment type="caution">
    <text evidence="1">The sequence shown here is derived from an EMBL/GenBank/DDBJ whole genome shotgun (WGS) entry which is preliminary data.</text>
</comment>
<proteinExistence type="predicted"/>
<name>A0ABR1AR08_POLSC</name>